<dbReference type="InterPro" id="IPR005493">
    <property type="entry name" value="RraA/RraA-like"/>
</dbReference>
<comment type="caution">
    <text evidence="1">The sequence shown here is derived from an EMBL/GenBank/DDBJ whole genome shotgun (WGS) entry which is preliminary data.</text>
</comment>
<reference evidence="1" key="1">
    <citation type="submission" date="2019-04" db="EMBL/GenBank/DDBJ databases">
        <title>Evolution of Biomass-Degrading Anaerobic Consortia Revealed by Metagenomics.</title>
        <authorList>
            <person name="Peng X."/>
        </authorList>
    </citation>
    <scope>NUCLEOTIDE SEQUENCE</scope>
    <source>
        <strain evidence="1">SIG12</strain>
    </source>
</reference>
<dbReference type="SUPFAM" id="SSF89562">
    <property type="entry name" value="RraA-like"/>
    <property type="match status" value="1"/>
</dbReference>
<dbReference type="AlphaFoldDB" id="A0A8T3VE00"/>
<gene>
    <name evidence="1" type="ORF">E7Z73_10655</name>
</gene>
<organism evidence="1 2">
    <name type="scientific">Methanobrevibacter millerae</name>
    <dbReference type="NCBI Taxonomy" id="230361"/>
    <lineage>
        <taxon>Archaea</taxon>
        <taxon>Methanobacteriati</taxon>
        <taxon>Methanobacteriota</taxon>
        <taxon>Methanomada group</taxon>
        <taxon>Methanobacteria</taxon>
        <taxon>Methanobacteriales</taxon>
        <taxon>Methanobacteriaceae</taxon>
        <taxon>Methanobrevibacter</taxon>
    </lineage>
</organism>
<dbReference type="GO" id="GO:0008948">
    <property type="term" value="F:oxaloacetate decarboxylase activity"/>
    <property type="evidence" value="ECO:0007669"/>
    <property type="project" value="TreeGrafter"/>
</dbReference>
<dbReference type="Proteomes" id="UP000762703">
    <property type="component" value="Unassembled WGS sequence"/>
</dbReference>
<evidence type="ECO:0000313" key="2">
    <source>
        <dbReference type="Proteomes" id="UP000762703"/>
    </source>
</evidence>
<evidence type="ECO:0000313" key="1">
    <source>
        <dbReference type="EMBL" id="MBE6506168.1"/>
    </source>
</evidence>
<dbReference type="Pfam" id="PF03737">
    <property type="entry name" value="RraA-like"/>
    <property type="match status" value="1"/>
</dbReference>
<accession>A0A8T3VE00</accession>
<proteinExistence type="predicted"/>
<dbReference type="InterPro" id="IPR036704">
    <property type="entry name" value="RraA/RraA-like_sf"/>
</dbReference>
<dbReference type="PANTHER" id="PTHR33254">
    <property type="entry name" value="4-HYDROXY-4-METHYL-2-OXOGLUTARATE ALDOLASE 3-RELATED"/>
    <property type="match status" value="1"/>
</dbReference>
<dbReference type="CDD" id="cd16841">
    <property type="entry name" value="RraA_family"/>
    <property type="match status" value="1"/>
</dbReference>
<dbReference type="Gene3D" id="3.50.30.40">
    <property type="entry name" value="Ribonuclease E inhibitor RraA/RraA-like"/>
    <property type="match status" value="1"/>
</dbReference>
<dbReference type="PANTHER" id="PTHR33254:SF4">
    <property type="entry name" value="4-HYDROXY-4-METHYL-2-OXOGLUTARATE ALDOLASE 3-RELATED"/>
    <property type="match status" value="1"/>
</dbReference>
<protein>
    <submittedName>
        <fullName evidence="1">RraA family protein</fullName>
    </submittedName>
</protein>
<sequence>MSIKPQDLLNNKKDLNKKVKFEDISLDNISIDDLTYDGKNYKNYINLNSFLDNVSSCQISDAFNEIAHRSGVLYNLKSINNLKVWGKITTSKTDSDDWGTITLAMDEADEGDVLLVETSDMDAAIWGELASTCAKNSGIKATIVYGCVRDLDALLTMDYPIFACGYRPNAGKALGLGEVNVDLELESVKISPGDFLYGDETGVVIIPKEFFTSVMQKTFEIKLKEKSITDMLNSGMSLSHVVGLK</sequence>
<dbReference type="GO" id="GO:0047443">
    <property type="term" value="F:4-hydroxy-4-methyl-2-oxoglutarate aldolase activity"/>
    <property type="evidence" value="ECO:0007669"/>
    <property type="project" value="TreeGrafter"/>
</dbReference>
<name>A0A8T3VE00_9EURY</name>
<dbReference type="EMBL" id="SUTE01000092">
    <property type="protein sequence ID" value="MBE6506168.1"/>
    <property type="molecule type" value="Genomic_DNA"/>
</dbReference>
<dbReference type="RefSeq" id="WP_303737836.1">
    <property type="nucleotide sequence ID" value="NZ_SUTE01000092.1"/>
</dbReference>